<proteinExistence type="predicted"/>
<dbReference type="RefSeq" id="WP_263740672.1">
    <property type="nucleotide sequence ID" value="NZ_JAOWKZ010000003.1"/>
</dbReference>
<feature type="domain" description="Lipocalin/cytosolic fatty-acid binding" evidence="2">
    <location>
        <begin position="106"/>
        <end position="166"/>
    </location>
</feature>
<dbReference type="Gene3D" id="2.40.128.20">
    <property type="match status" value="1"/>
</dbReference>
<feature type="signal peptide" evidence="1">
    <location>
        <begin position="1"/>
        <end position="19"/>
    </location>
</feature>
<keyword evidence="4" id="KW-1185">Reference proteome</keyword>
<accession>A0ABT2ZRT5</accession>
<keyword evidence="1" id="KW-0732">Signal</keyword>
<dbReference type="EMBL" id="JAOWKZ010000003">
    <property type="protein sequence ID" value="MCV2873466.1"/>
    <property type="molecule type" value="Genomic_DNA"/>
</dbReference>
<evidence type="ECO:0000313" key="4">
    <source>
        <dbReference type="Proteomes" id="UP001652564"/>
    </source>
</evidence>
<gene>
    <name evidence="3" type="ORF">OEZ71_14290</name>
</gene>
<dbReference type="Proteomes" id="UP001652564">
    <property type="component" value="Unassembled WGS sequence"/>
</dbReference>
<evidence type="ECO:0000256" key="1">
    <source>
        <dbReference type="SAM" id="SignalP"/>
    </source>
</evidence>
<organism evidence="3 4">
    <name type="scientific">Albidovulum litorale</name>
    <dbReference type="NCBI Taxonomy" id="2984134"/>
    <lineage>
        <taxon>Bacteria</taxon>
        <taxon>Pseudomonadati</taxon>
        <taxon>Pseudomonadota</taxon>
        <taxon>Alphaproteobacteria</taxon>
        <taxon>Rhodobacterales</taxon>
        <taxon>Paracoccaceae</taxon>
        <taxon>Albidovulum</taxon>
    </lineage>
</organism>
<dbReference type="Pfam" id="PF08212">
    <property type="entry name" value="Lipocalin_2"/>
    <property type="match status" value="1"/>
</dbReference>
<dbReference type="SUPFAM" id="SSF50814">
    <property type="entry name" value="Lipocalins"/>
    <property type="match status" value="1"/>
</dbReference>
<evidence type="ECO:0000259" key="2">
    <source>
        <dbReference type="Pfam" id="PF08212"/>
    </source>
</evidence>
<name>A0ABT2ZRT5_9RHOB</name>
<reference evidence="3 4" key="1">
    <citation type="submission" date="2022-10" db="EMBL/GenBank/DDBJ databases">
        <title>Defluviimonas sp. nov., isolated from ocean surface sediments.</title>
        <authorList>
            <person name="He W."/>
            <person name="Wang L."/>
            <person name="Zhang D.-F."/>
        </authorList>
    </citation>
    <scope>NUCLEOTIDE SEQUENCE [LARGE SCALE GENOMIC DNA]</scope>
    <source>
        <strain evidence="3 4">WL0050</strain>
    </source>
</reference>
<evidence type="ECO:0000313" key="3">
    <source>
        <dbReference type="EMBL" id="MCV2873466.1"/>
    </source>
</evidence>
<dbReference type="PROSITE" id="PS51257">
    <property type="entry name" value="PROKAR_LIPOPROTEIN"/>
    <property type="match status" value="1"/>
</dbReference>
<dbReference type="InterPro" id="IPR000566">
    <property type="entry name" value="Lipocln_cytosolic_FA-bd_dom"/>
</dbReference>
<comment type="caution">
    <text evidence="3">The sequence shown here is derived from an EMBL/GenBank/DDBJ whole genome shotgun (WGS) entry which is preliminary data.</text>
</comment>
<feature type="chain" id="PRO_5045916920" evidence="1">
    <location>
        <begin position="20"/>
        <end position="168"/>
    </location>
</feature>
<sequence length="168" mass="17935">MPRLTDLAVLLPLVLAALAGCDRTPPAPETPGMSSAAFFDAGRFADVWHVAATIGDPACGPHAETWAVTGAGRYRVTGTVCGPSGARTFATEAAVTGPGRIERRMPEGTEALWVLWTDADYRIAVIGTPSRHFARILSRTPEVRPDLMQAARDVLRFNGYDPAGLQPH</sequence>
<dbReference type="InterPro" id="IPR012674">
    <property type="entry name" value="Calycin"/>
</dbReference>
<protein>
    <submittedName>
        <fullName evidence="3">Lipocalin family protein</fullName>
    </submittedName>
</protein>